<dbReference type="AlphaFoldDB" id="A0ABD3UVX5"/>
<keyword evidence="2" id="KW-1185">Reference proteome</keyword>
<sequence length="228" mass="26583">MSLTTQTISDKLKECGHKIKRNYPIGNTYNKKHLNIVLETDTPLSTPIQLGKRGPSIKLNPYINKPRFCTNCKHWGHYRSKCKFQSRCNKCGGTHRDECRRKTHKCIHCFGNHTPISPQCPATIRENNIINIMNNENLSYYQAKIKYRTNHTKTKQITQENKPIKVTQSKKGKRIYKELSKLVTEIDKMIDQTDIQNPNLKIELQRSLYHAKTQFFNLITINEPNQNG</sequence>
<reference evidence="1 2" key="1">
    <citation type="submission" date="2024-11" db="EMBL/GenBank/DDBJ databases">
        <title>Chromosome-level genome assembly of the freshwater bivalve Anodonta woodiana.</title>
        <authorList>
            <person name="Chen X."/>
        </authorList>
    </citation>
    <scope>NUCLEOTIDE SEQUENCE [LARGE SCALE GENOMIC DNA]</scope>
    <source>
        <strain evidence="1">MN2024</strain>
        <tissue evidence="1">Gills</tissue>
    </source>
</reference>
<comment type="caution">
    <text evidence="1">The sequence shown here is derived from an EMBL/GenBank/DDBJ whole genome shotgun (WGS) entry which is preliminary data.</text>
</comment>
<protein>
    <submittedName>
        <fullName evidence="1">Uncharacterized protein</fullName>
    </submittedName>
</protein>
<organism evidence="1 2">
    <name type="scientific">Sinanodonta woodiana</name>
    <name type="common">Chinese pond mussel</name>
    <name type="synonym">Anodonta woodiana</name>
    <dbReference type="NCBI Taxonomy" id="1069815"/>
    <lineage>
        <taxon>Eukaryota</taxon>
        <taxon>Metazoa</taxon>
        <taxon>Spiralia</taxon>
        <taxon>Lophotrochozoa</taxon>
        <taxon>Mollusca</taxon>
        <taxon>Bivalvia</taxon>
        <taxon>Autobranchia</taxon>
        <taxon>Heteroconchia</taxon>
        <taxon>Palaeoheterodonta</taxon>
        <taxon>Unionida</taxon>
        <taxon>Unionoidea</taxon>
        <taxon>Unionidae</taxon>
        <taxon>Unioninae</taxon>
        <taxon>Sinanodonta</taxon>
    </lineage>
</organism>
<evidence type="ECO:0000313" key="2">
    <source>
        <dbReference type="Proteomes" id="UP001634394"/>
    </source>
</evidence>
<evidence type="ECO:0000313" key="1">
    <source>
        <dbReference type="EMBL" id="KAL3853594.1"/>
    </source>
</evidence>
<dbReference type="Proteomes" id="UP001634394">
    <property type="component" value="Unassembled WGS sequence"/>
</dbReference>
<name>A0ABD3UVX5_SINWO</name>
<gene>
    <name evidence="1" type="ORF">ACJMK2_017128</name>
</gene>
<proteinExistence type="predicted"/>
<dbReference type="EMBL" id="JBJQND010000015">
    <property type="protein sequence ID" value="KAL3853594.1"/>
    <property type="molecule type" value="Genomic_DNA"/>
</dbReference>
<accession>A0ABD3UVX5</accession>